<keyword evidence="1" id="KW-0233">DNA recombination</keyword>
<dbReference type="EMBL" id="AB095373">
    <property type="protein sequence ID" value="BAF45147.1"/>
    <property type="molecule type" value="Genomic_DNA"/>
</dbReference>
<dbReference type="InterPro" id="IPR053392">
    <property type="entry name" value="Transposase_IS30-like"/>
</dbReference>
<reference evidence="3" key="1">
    <citation type="journal article" date="2005" name="FEMS Immunol. Med. Microbiol.">
        <title>Identification and characterization of a novel fibronectin-binding protein gene from Streptococcus equi subspecies zooepidemicus strain VTU211.</title>
        <authorList>
            <person name="Hong K."/>
        </authorList>
    </citation>
    <scope>NUCLEOTIDE SEQUENCE</scope>
    <source>
        <strain evidence="3">VTU211</strain>
    </source>
</reference>
<evidence type="ECO:0000313" key="4">
    <source>
        <dbReference type="EMBL" id="BAJ84555.1"/>
    </source>
</evidence>
<name>A2A0Q8_STRSZ</name>
<dbReference type="GO" id="GO:0003676">
    <property type="term" value="F:nucleic acid binding"/>
    <property type="evidence" value="ECO:0007669"/>
    <property type="project" value="InterPro"/>
</dbReference>
<dbReference type="GO" id="GO:0032196">
    <property type="term" value="P:transposition"/>
    <property type="evidence" value="ECO:0007669"/>
    <property type="project" value="TreeGrafter"/>
</dbReference>
<dbReference type="Gene3D" id="1.10.10.60">
    <property type="entry name" value="Homeodomain-like"/>
    <property type="match status" value="1"/>
</dbReference>
<dbReference type="Pfam" id="PF13936">
    <property type="entry name" value="HTH_38"/>
    <property type="match status" value="1"/>
</dbReference>
<dbReference type="Pfam" id="PF00665">
    <property type="entry name" value="rve"/>
    <property type="match status" value="1"/>
</dbReference>
<evidence type="ECO:0000313" key="3">
    <source>
        <dbReference type="EMBL" id="BAF45147.1"/>
    </source>
</evidence>
<dbReference type="GO" id="GO:0004803">
    <property type="term" value="F:transposase activity"/>
    <property type="evidence" value="ECO:0007669"/>
    <property type="project" value="TreeGrafter"/>
</dbReference>
<dbReference type="AlphaFoldDB" id="A2A0Q8"/>
<organism evidence="3">
    <name type="scientific">Streptococcus equi subsp. zooepidemicus</name>
    <dbReference type="NCBI Taxonomy" id="40041"/>
    <lineage>
        <taxon>Bacteria</taxon>
        <taxon>Bacillati</taxon>
        <taxon>Bacillota</taxon>
        <taxon>Bacilli</taxon>
        <taxon>Lactobacillales</taxon>
        <taxon>Streptococcaceae</taxon>
        <taxon>Streptococcus</taxon>
    </lineage>
</organism>
<dbReference type="EMBL" id="AB550257">
    <property type="protein sequence ID" value="BAJ84555.1"/>
    <property type="molecule type" value="Genomic_DNA"/>
</dbReference>
<dbReference type="GO" id="GO:0015074">
    <property type="term" value="P:DNA integration"/>
    <property type="evidence" value="ECO:0007669"/>
    <property type="project" value="InterPro"/>
</dbReference>
<dbReference type="GO" id="GO:0005829">
    <property type="term" value="C:cytosol"/>
    <property type="evidence" value="ECO:0007669"/>
    <property type="project" value="TreeGrafter"/>
</dbReference>
<evidence type="ECO:0000259" key="2">
    <source>
        <dbReference type="PROSITE" id="PS50994"/>
    </source>
</evidence>
<dbReference type="InterPro" id="IPR025246">
    <property type="entry name" value="IS30-like_HTH"/>
</dbReference>
<dbReference type="PANTHER" id="PTHR10948">
    <property type="entry name" value="TRANSPOSASE"/>
    <property type="match status" value="1"/>
</dbReference>
<reference evidence="4" key="2">
    <citation type="submission" date="2010-03" db="EMBL/GenBank/DDBJ databases">
        <title>Ligand binding properties of extracellular proteins of Streptococcus equi subspecies zooepidemicus strain VTU211.</title>
        <authorList>
            <person name="Hong K."/>
        </authorList>
    </citation>
    <scope>NUCLEOTIDE SEQUENCE</scope>
    <source>
        <strain evidence="4">VTU211</strain>
    </source>
</reference>
<accession>A2A0Q8</accession>
<dbReference type="InterPro" id="IPR036397">
    <property type="entry name" value="RNaseH_sf"/>
</dbReference>
<dbReference type="InterPro" id="IPR051917">
    <property type="entry name" value="Transposase-Integrase"/>
</dbReference>
<dbReference type="InterPro" id="IPR012337">
    <property type="entry name" value="RNaseH-like_sf"/>
</dbReference>
<dbReference type="Gene3D" id="3.30.420.10">
    <property type="entry name" value="Ribonuclease H-like superfamily/Ribonuclease H"/>
    <property type="match status" value="1"/>
</dbReference>
<evidence type="ECO:0000256" key="1">
    <source>
        <dbReference type="ARBA" id="ARBA00023172"/>
    </source>
</evidence>
<dbReference type="PROSITE" id="PS50994">
    <property type="entry name" value="INTEGRASE"/>
    <property type="match status" value="1"/>
</dbReference>
<dbReference type="SUPFAM" id="SSF53098">
    <property type="entry name" value="Ribonuclease H-like"/>
    <property type="match status" value="1"/>
</dbReference>
<dbReference type="NCBIfam" id="NF033563">
    <property type="entry name" value="transpos_IS30"/>
    <property type="match status" value="1"/>
</dbReference>
<sequence length="316" mass="36687">MTYTHLTTNELVMIEAYVEEGISVLKIAQSLKRSRQTIHKVVTFLKQGNSASDYYQNYKANKSRCGRRQAILSDDEKTFIQGYLKQDWSLDVIKGTFPDRISYSMRTLYRLVERGVFKAEEMPWKGKRRPNGYSEKRGKQAFRRTLRERADKYPDFETEFGHLEGDTIVGKNHKSAVITLVERLSKAIITLQTSGRKASDIETSIHRWLARFPKHVFKSITFDCGKEFSNWKSLSNEHDIDIFFADPGCPAQRGLNEHSNGLLRRDGLPKQMDFRGLTQEFLSAIADKRNRIPRKSLDYKTPYQLFLSHIMMSNLI</sequence>
<dbReference type="GO" id="GO:0006310">
    <property type="term" value="P:DNA recombination"/>
    <property type="evidence" value="ECO:0007669"/>
    <property type="project" value="UniProtKB-KW"/>
</dbReference>
<dbReference type="PANTHER" id="PTHR10948:SF23">
    <property type="entry name" value="TRANSPOSASE INSI FOR INSERTION SEQUENCE ELEMENT IS30A-RELATED"/>
    <property type="match status" value="1"/>
</dbReference>
<protein>
    <submittedName>
        <fullName evidence="3 4">Transposase</fullName>
    </submittedName>
</protein>
<proteinExistence type="predicted"/>
<dbReference type="InterPro" id="IPR001584">
    <property type="entry name" value="Integrase_cat-core"/>
</dbReference>
<feature type="domain" description="Integrase catalytic" evidence="2">
    <location>
        <begin position="150"/>
        <end position="310"/>
    </location>
</feature>